<dbReference type="Pfam" id="PF03713">
    <property type="entry name" value="DUF305"/>
    <property type="match status" value="1"/>
</dbReference>
<dbReference type="PANTHER" id="PTHR36933:SF1">
    <property type="entry name" value="SLL0788 PROTEIN"/>
    <property type="match status" value="1"/>
</dbReference>
<protein>
    <submittedName>
        <fullName evidence="4">DUF305 domain-containing protein</fullName>
    </submittedName>
</protein>
<sequence length="234" mass="24263">MQHQGFGFGLAALAASALFVSACSDTTTDSPTSTSTTSAAASASPSAAGSDAAHNDADVAFAEGMIPHHQQAIEMVDMLLAKQGIDPEVVSVANTIKNDQGPEIAQMRSWLQEWGVSSSSTPAPSGTEMPGHDMPGHDMSGDQMPSGEMGDMPGMSGGGHGMMSAADMAALENAQGAEASRLFLTQMIEHHKGAIMMAQQEIDNGQFAPAVELARRIAASQQAEIDTMQAMLDR</sequence>
<evidence type="ECO:0000256" key="2">
    <source>
        <dbReference type="SAM" id="SignalP"/>
    </source>
</evidence>
<dbReference type="InterPro" id="IPR012347">
    <property type="entry name" value="Ferritin-like"/>
</dbReference>
<feature type="signal peptide" evidence="2">
    <location>
        <begin position="1"/>
        <end position="22"/>
    </location>
</feature>
<gene>
    <name evidence="4" type="ORF">AWC01_15685</name>
</gene>
<evidence type="ECO:0000256" key="1">
    <source>
        <dbReference type="SAM" id="MobiDB-lite"/>
    </source>
</evidence>
<reference evidence="4 5" key="1">
    <citation type="submission" date="2016-01" db="EMBL/GenBank/DDBJ databases">
        <title>The new phylogeny of the genus Mycobacterium.</title>
        <authorList>
            <person name="Tarcisio F."/>
            <person name="Conor M."/>
            <person name="Antonella G."/>
            <person name="Elisabetta G."/>
            <person name="Giulia F.S."/>
            <person name="Sara T."/>
            <person name="Anna F."/>
            <person name="Clotilde B."/>
            <person name="Roberto B."/>
            <person name="Veronica D.S."/>
            <person name="Fabio R."/>
            <person name="Monica P."/>
            <person name="Olivier J."/>
            <person name="Enrico T."/>
            <person name="Nicola S."/>
        </authorList>
    </citation>
    <scope>NUCLEOTIDE SEQUENCE [LARGE SCALE GENOMIC DNA]</scope>
    <source>
        <strain evidence="4 5">DSM 44339</strain>
    </source>
</reference>
<dbReference type="Gene3D" id="1.20.1260.10">
    <property type="match status" value="1"/>
</dbReference>
<evidence type="ECO:0000259" key="3">
    <source>
        <dbReference type="Pfam" id="PF03713"/>
    </source>
</evidence>
<comment type="caution">
    <text evidence="4">The sequence shown here is derived from an EMBL/GenBank/DDBJ whole genome shotgun (WGS) entry which is preliminary data.</text>
</comment>
<feature type="region of interest" description="Disordered" evidence="1">
    <location>
        <begin position="116"/>
        <end position="136"/>
    </location>
</feature>
<dbReference type="Proteomes" id="UP000193564">
    <property type="component" value="Unassembled WGS sequence"/>
</dbReference>
<dbReference type="EMBL" id="LQOS01000046">
    <property type="protein sequence ID" value="ORV37678.1"/>
    <property type="molecule type" value="Genomic_DNA"/>
</dbReference>
<dbReference type="InterPro" id="IPR005183">
    <property type="entry name" value="DUF305_CopM-like"/>
</dbReference>
<proteinExistence type="predicted"/>
<accession>A0A1X1T0H2</accession>
<feature type="chain" id="PRO_5039364742" evidence="2">
    <location>
        <begin position="23"/>
        <end position="234"/>
    </location>
</feature>
<feature type="region of interest" description="Disordered" evidence="1">
    <location>
        <begin position="25"/>
        <end position="52"/>
    </location>
</feature>
<evidence type="ECO:0000313" key="4">
    <source>
        <dbReference type="EMBL" id="ORV37678.1"/>
    </source>
</evidence>
<keyword evidence="2" id="KW-0732">Signal</keyword>
<organism evidence="4 5">
    <name type="scientific">Mycolicibacterium doricum</name>
    <dbReference type="NCBI Taxonomy" id="126673"/>
    <lineage>
        <taxon>Bacteria</taxon>
        <taxon>Bacillati</taxon>
        <taxon>Actinomycetota</taxon>
        <taxon>Actinomycetes</taxon>
        <taxon>Mycobacteriales</taxon>
        <taxon>Mycobacteriaceae</taxon>
        <taxon>Mycolicibacterium</taxon>
    </lineage>
</organism>
<dbReference type="RefSeq" id="WP_085192284.1">
    <property type="nucleotide sequence ID" value="NZ_AP022605.1"/>
</dbReference>
<dbReference type="OrthoDB" id="26872at2"/>
<keyword evidence="5" id="KW-1185">Reference proteome</keyword>
<feature type="domain" description="DUF305" evidence="3">
    <location>
        <begin position="58"/>
        <end position="232"/>
    </location>
</feature>
<name>A0A1X1T0H2_9MYCO</name>
<dbReference type="AlphaFoldDB" id="A0A1X1T0H2"/>
<evidence type="ECO:0000313" key="5">
    <source>
        <dbReference type="Proteomes" id="UP000193564"/>
    </source>
</evidence>
<dbReference type="PANTHER" id="PTHR36933">
    <property type="entry name" value="SLL0788 PROTEIN"/>
    <property type="match status" value="1"/>
</dbReference>